<name>A0A0D8FQX1_9ACTN</name>
<comment type="caution">
    <text evidence="1">The sequence shown here is derived from an EMBL/GenBank/DDBJ whole genome shotgun (WGS) entry which is preliminary data.</text>
</comment>
<dbReference type="STRING" id="1121877.FEAC_27300"/>
<reference evidence="1 2" key="1">
    <citation type="submission" date="2015-01" db="EMBL/GenBank/DDBJ databases">
        <title>Draft genome of the acidophilic iron oxidizer Ferrimicrobium acidiphilum strain T23.</title>
        <authorList>
            <person name="Poehlein A."/>
            <person name="Eisen S."/>
            <person name="Schloemann M."/>
            <person name="Johnson B.D."/>
            <person name="Daniel R."/>
            <person name="Muehling M."/>
        </authorList>
    </citation>
    <scope>NUCLEOTIDE SEQUENCE [LARGE SCALE GENOMIC DNA]</scope>
    <source>
        <strain evidence="1 2">T23</strain>
    </source>
</reference>
<proteinExistence type="predicted"/>
<dbReference type="eggNOG" id="COG2385">
    <property type="taxonomic scope" value="Bacteria"/>
</dbReference>
<gene>
    <name evidence="1" type="ORF">FEAC_27300</name>
</gene>
<sequence>MGIVSSPTGNGYVLLAADGATYGFGDAPSAGSVKVNQNAVAIIPAPNGSGYSIILSNGQVIGFNGGPSSSALGSNTTGHGAPIVGGTAVS</sequence>
<dbReference type="AlphaFoldDB" id="A0A0D8FQX1"/>
<dbReference type="Proteomes" id="UP000032336">
    <property type="component" value="Unassembled WGS sequence"/>
</dbReference>
<evidence type="ECO:0000313" key="2">
    <source>
        <dbReference type="Proteomes" id="UP000032336"/>
    </source>
</evidence>
<dbReference type="EMBL" id="JXUW01000037">
    <property type="protein sequence ID" value="KJE75536.1"/>
    <property type="molecule type" value="Genomic_DNA"/>
</dbReference>
<organism evidence="1 2">
    <name type="scientific">Ferrimicrobium acidiphilum DSM 19497</name>
    <dbReference type="NCBI Taxonomy" id="1121877"/>
    <lineage>
        <taxon>Bacteria</taxon>
        <taxon>Bacillati</taxon>
        <taxon>Actinomycetota</taxon>
        <taxon>Acidimicrobiia</taxon>
        <taxon>Acidimicrobiales</taxon>
        <taxon>Acidimicrobiaceae</taxon>
        <taxon>Ferrimicrobium</taxon>
    </lineage>
</organism>
<accession>A0A0D8FQX1</accession>
<protein>
    <submittedName>
        <fullName evidence="1">Uncharacterized protein</fullName>
    </submittedName>
</protein>
<keyword evidence="2" id="KW-1185">Reference proteome</keyword>
<evidence type="ECO:0000313" key="1">
    <source>
        <dbReference type="EMBL" id="KJE75536.1"/>
    </source>
</evidence>